<dbReference type="InterPro" id="IPR032675">
    <property type="entry name" value="LRR_dom_sf"/>
</dbReference>
<evidence type="ECO:0000256" key="1">
    <source>
        <dbReference type="SAM" id="SignalP"/>
    </source>
</evidence>
<evidence type="ECO:0000259" key="2">
    <source>
        <dbReference type="Pfam" id="PF12937"/>
    </source>
</evidence>
<feature type="signal peptide" evidence="1">
    <location>
        <begin position="1"/>
        <end position="23"/>
    </location>
</feature>
<dbReference type="Proteomes" id="UP000027195">
    <property type="component" value="Unassembled WGS sequence"/>
</dbReference>
<evidence type="ECO:0000313" key="4">
    <source>
        <dbReference type="Proteomes" id="UP000027195"/>
    </source>
</evidence>
<dbReference type="SUPFAM" id="SSF81383">
    <property type="entry name" value="F-box domain"/>
    <property type="match status" value="1"/>
</dbReference>
<protein>
    <recommendedName>
        <fullName evidence="2">F-box domain-containing protein</fullName>
    </recommendedName>
</protein>
<dbReference type="OrthoDB" id="2269034at2759"/>
<dbReference type="Pfam" id="PF12937">
    <property type="entry name" value="F-box-like"/>
    <property type="match status" value="1"/>
</dbReference>
<sequence>MIERIAELARALAVLLAASQAVATLLNHDTSDILESKPTNEHASMKAFLIKARDMQQPLLAMMDQIRTTLNAARQQCYQVAPINRLPDEILIQIFHSPPFTRDDIHKYRQSNAILVSSVCHRWRQLATQTGSLWSTIHFQKPLTHHSITGDRIDRLGLSEADEFLNVARLCLQRSNDCGLEIIFGDIHHMSTELFTAAVDLVLPAFSRWEALEFNGWICDEDQMHQVLSGFLNCCYQNPSQSLRLQSFHFIRACKRTPDSLEKKLLAILDIAPIRSLELGAIKPVLPASVAQSLTYLSLERCYDEMNITPLDLDMVLRQCTRLRSIKINRVDIRDGSLPVTMPTKVILPHLEEIFLVQSGPTFTPMFIYQNVVASSLESFVILVPGTSNSDQEAQRLLYDAMVSFLGSTPSIRSFTYANLPGTHLANALRVLPQLITLTFGLGEYSWDYVGQMTFVPPPLEVCPQLAELQIDTRETNVFSGIFGLVALKHFLEARSTLPGVVPLRALTIKYGLEHLQAGYGEELLVLKEWFSSRVELVWKNVG</sequence>
<dbReference type="SUPFAM" id="SSF52047">
    <property type="entry name" value="RNI-like"/>
    <property type="match status" value="1"/>
</dbReference>
<dbReference type="Gene3D" id="3.80.10.10">
    <property type="entry name" value="Ribonuclease Inhibitor"/>
    <property type="match status" value="1"/>
</dbReference>
<accession>A0A067MKS1</accession>
<dbReference type="EMBL" id="KL198028">
    <property type="protein sequence ID" value="KDQ16333.1"/>
    <property type="molecule type" value="Genomic_DNA"/>
</dbReference>
<dbReference type="InterPro" id="IPR001810">
    <property type="entry name" value="F-box_dom"/>
</dbReference>
<feature type="chain" id="PRO_5001641364" description="F-box domain-containing protein" evidence="1">
    <location>
        <begin position="24"/>
        <end position="543"/>
    </location>
</feature>
<gene>
    <name evidence="3" type="ORF">BOTBODRAFT_260256</name>
</gene>
<reference evidence="4" key="1">
    <citation type="journal article" date="2014" name="Proc. Natl. Acad. Sci. U.S.A.">
        <title>Extensive sampling of basidiomycete genomes demonstrates inadequacy of the white-rot/brown-rot paradigm for wood decay fungi.</title>
        <authorList>
            <person name="Riley R."/>
            <person name="Salamov A.A."/>
            <person name="Brown D.W."/>
            <person name="Nagy L.G."/>
            <person name="Floudas D."/>
            <person name="Held B.W."/>
            <person name="Levasseur A."/>
            <person name="Lombard V."/>
            <person name="Morin E."/>
            <person name="Otillar R."/>
            <person name="Lindquist E.A."/>
            <person name="Sun H."/>
            <person name="LaButti K.M."/>
            <person name="Schmutz J."/>
            <person name="Jabbour D."/>
            <person name="Luo H."/>
            <person name="Baker S.E."/>
            <person name="Pisabarro A.G."/>
            <person name="Walton J.D."/>
            <person name="Blanchette R.A."/>
            <person name="Henrissat B."/>
            <person name="Martin F."/>
            <person name="Cullen D."/>
            <person name="Hibbett D.S."/>
            <person name="Grigoriev I.V."/>
        </authorList>
    </citation>
    <scope>NUCLEOTIDE SEQUENCE [LARGE SCALE GENOMIC DNA]</scope>
    <source>
        <strain evidence="4">FD-172 SS1</strain>
    </source>
</reference>
<dbReference type="InterPro" id="IPR036047">
    <property type="entry name" value="F-box-like_dom_sf"/>
</dbReference>
<dbReference type="Gene3D" id="1.20.1280.50">
    <property type="match status" value="1"/>
</dbReference>
<dbReference type="HOGENOM" id="CLU_044361_0_0_1"/>
<evidence type="ECO:0000313" key="3">
    <source>
        <dbReference type="EMBL" id="KDQ16333.1"/>
    </source>
</evidence>
<keyword evidence="4" id="KW-1185">Reference proteome</keyword>
<organism evidence="3 4">
    <name type="scientific">Botryobasidium botryosum (strain FD-172 SS1)</name>
    <dbReference type="NCBI Taxonomy" id="930990"/>
    <lineage>
        <taxon>Eukaryota</taxon>
        <taxon>Fungi</taxon>
        <taxon>Dikarya</taxon>
        <taxon>Basidiomycota</taxon>
        <taxon>Agaricomycotina</taxon>
        <taxon>Agaricomycetes</taxon>
        <taxon>Cantharellales</taxon>
        <taxon>Botryobasidiaceae</taxon>
        <taxon>Botryobasidium</taxon>
    </lineage>
</organism>
<proteinExistence type="predicted"/>
<keyword evidence="1" id="KW-0732">Signal</keyword>
<feature type="domain" description="F-box" evidence="2">
    <location>
        <begin position="83"/>
        <end position="140"/>
    </location>
</feature>
<dbReference type="InParanoid" id="A0A067MKS1"/>
<dbReference type="AlphaFoldDB" id="A0A067MKS1"/>
<name>A0A067MKS1_BOTB1</name>